<dbReference type="InterPro" id="IPR013249">
    <property type="entry name" value="RNA_pol_sigma70_r4_t2"/>
</dbReference>
<reference evidence="7 8" key="1">
    <citation type="submission" date="2019-08" db="EMBL/GenBank/DDBJ databases">
        <title>Amphibian skin-associated Pigmentiphaga: genome sequence and occurrence across geography and hosts.</title>
        <authorList>
            <person name="Bletz M.C."/>
            <person name="Bunk B."/>
            <person name="Sproeer C."/>
            <person name="Biwer P."/>
            <person name="Reiter S."/>
            <person name="Rabemananjara F.C.E."/>
            <person name="Schulz S."/>
            <person name="Overmann J."/>
            <person name="Vences M."/>
        </authorList>
    </citation>
    <scope>NUCLEOTIDE SEQUENCE [LARGE SCALE GENOMIC DNA]</scope>
    <source>
        <strain evidence="7 8">Mada1488</strain>
    </source>
</reference>
<dbReference type="SUPFAM" id="SSF88659">
    <property type="entry name" value="Sigma3 and sigma4 domains of RNA polymerase sigma factors"/>
    <property type="match status" value="1"/>
</dbReference>
<evidence type="ECO:0000313" key="7">
    <source>
        <dbReference type="EMBL" id="QEI09580.1"/>
    </source>
</evidence>
<evidence type="ECO:0000313" key="8">
    <source>
        <dbReference type="Proteomes" id="UP000325161"/>
    </source>
</evidence>
<dbReference type="EMBL" id="CP043046">
    <property type="protein sequence ID" value="QEI09580.1"/>
    <property type="molecule type" value="Genomic_DNA"/>
</dbReference>
<evidence type="ECO:0000256" key="1">
    <source>
        <dbReference type="ARBA" id="ARBA00010641"/>
    </source>
</evidence>
<evidence type="ECO:0000259" key="5">
    <source>
        <dbReference type="Pfam" id="PF04542"/>
    </source>
</evidence>
<dbReference type="AlphaFoldDB" id="A0A5C0B7H7"/>
<dbReference type="Proteomes" id="UP000325161">
    <property type="component" value="Chromosome"/>
</dbReference>
<dbReference type="NCBIfam" id="TIGR02937">
    <property type="entry name" value="sigma70-ECF"/>
    <property type="match status" value="1"/>
</dbReference>
<dbReference type="InterPro" id="IPR007627">
    <property type="entry name" value="RNA_pol_sigma70_r2"/>
</dbReference>
<dbReference type="InterPro" id="IPR014284">
    <property type="entry name" value="RNA_pol_sigma-70_dom"/>
</dbReference>
<dbReference type="PANTHER" id="PTHR43133">
    <property type="entry name" value="RNA POLYMERASE ECF-TYPE SIGMA FACTO"/>
    <property type="match status" value="1"/>
</dbReference>
<keyword evidence="8" id="KW-1185">Reference proteome</keyword>
<keyword evidence="3" id="KW-0731">Sigma factor</keyword>
<proteinExistence type="inferred from homology"/>
<organism evidence="7 8">
    <name type="scientific">Pigmentiphaga aceris</name>
    <dbReference type="NCBI Taxonomy" id="1940612"/>
    <lineage>
        <taxon>Bacteria</taxon>
        <taxon>Pseudomonadati</taxon>
        <taxon>Pseudomonadota</taxon>
        <taxon>Betaproteobacteria</taxon>
        <taxon>Burkholderiales</taxon>
        <taxon>Alcaligenaceae</taxon>
        <taxon>Pigmentiphaga</taxon>
    </lineage>
</organism>
<accession>A0A5C0B7H7</accession>
<dbReference type="InterPro" id="IPR013325">
    <property type="entry name" value="RNA_pol_sigma_r2"/>
</dbReference>
<sequence>MQCRCDNPRGRRHSARGTASKCRRCAATRLQVENRNGSRLYECARPCQITGCLPPVRGPSHAVFQERPLSAGSAALRLPLAPPANEELDFDYEAALAACARGERFALRALYQREGRRLLGVALRLVRRREVAEEVLQDAFVQIWEKAGTFDPSLGSGRGWVYSVVRYRALNELRKQDGVPVMDPGDIAVMLDRQEPDHDPGPDVGALDDCMRRLDDKRQQSIALAFIDGYSHEQIADRLGAPLGTIKSWIRRGLAALKECLS</sequence>
<keyword evidence="4" id="KW-0804">Transcription</keyword>
<protein>
    <submittedName>
        <fullName evidence="7">Sigma-70 family RNA polymerase sigma factor</fullName>
    </submittedName>
</protein>
<dbReference type="CDD" id="cd06171">
    <property type="entry name" value="Sigma70_r4"/>
    <property type="match status" value="1"/>
</dbReference>
<dbReference type="GO" id="GO:0016987">
    <property type="term" value="F:sigma factor activity"/>
    <property type="evidence" value="ECO:0007669"/>
    <property type="project" value="UniProtKB-KW"/>
</dbReference>
<dbReference type="SUPFAM" id="SSF88946">
    <property type="entry name" value="Sigma2 domain of RNA polymerase sigma factors"/>
    <property type="match status" value="1"/>
</dbReference>
<keyword evidence="2" id="KW-0805">Transcription regulation</keyword>
<dbReference type="Pfam" id="PF04542">
    <property type="entry name" value="Sigma70_r2"/>
    <property type="match status" value="1"/>
</dbReference>
<comment type="similarity">
    <text evidence="1">Belongs to the sigma-70 factor family. ECF subfamily.</text>
</comment>
<evidence type="ECO:0000256" key="4">
    <source>
        <dbReference type="ARBA" id="ARBA00023163"/>
    </source>
</evidence>
<dbReference type="Gene3D" id="1.10.10.10">
    <property type="entry name" value="Winged helix-like DNA-binding domain superfamily/Winged helix DNA-binding domain"/>
    <property type="match status" value="1"/>
</dbReference>
<feature type="domain" description="RNA polymerase sigma factor 70 region 4 type 2" evidence="6">
    <location>
        <begin position="206"/>
        <end position="257"/>
    </location>
</feature>
<evidence type="ECO:0000256" key="3">
    <source>
        <dbReference type="ARBA" id="ARBA00023082"/>
    </source>
</evidence>
<dbReference type="InterPro" id="IPR013324">
    <property type="entry name" value="RNA_pol_sigma_r3/r4-like"/>
</dbReference>
<dbReference type="InterPro" id="IPR039425">
    <property type="entry name" value="RNA_pol_sigma-70-like"/>
</dbReference>
<dbReference type="KEGG" id="pacr:FXN63_26245"/>
<evidence type="ECO:0000256" key="2">
    <source>
        <dbReference type="ARBA" id="ARBA00023015"/>
    </source>
</evidence>
<dbReference type="PANTHER" id="PTHR43133:SF62">
    <property type="entry name" value="RNA POLYMERASE SIGMA FACTOR SIGZ"/>
    <property type="match status" value="1"/>
</dbReference>
<dbReference type="Pfam" id="PF08281">
    <property type="entry name" value="Sigma70_r4_2"/>
    <property type="match status" value="1"/>
</dbReference>
<dbReference type="OrthoDB" id="9784272at2"/>
<feature type="domain" description="RNA polymerase sigma-70 region 2" evidence="5">
    <location>
        <begin position="110"/>
        <end position="177"/>
    </location>
</feature>
<evidence type="ECO:0000259" key="6">
    <source>
        <dbReference type="Pfam" id="PF08281"/>
    </source>
</evidence>
<dbReference type="InterPro" id="IPR036388">
    <property type="entry name" value="WH-like_DNA-bd_sf"/>
</dbReference>
<dbReference type="GO" id="GO:0006352">
    <property type="term" value="P:DNA-templated transcription initiation"/>
    <property type="evidence" value="ECO:0007669"/>
    <property type="project" value="InterPro"/>
</dbReference>
<dbReference type="Gene3D" id="1.10.1740.10">
    <property type="match status" value="1"/>
</dbReference>
<name>A0A5C0B7H7_9BURK</name>
<dbReference type="GO" id="GO:0003677">
    <property type="term" value="F:DNA binding"/>
    <property type="evidence" value="ECO:0007669"/>
    <property type="project" value="InterPro"/>
</dbReference>
<gene>
    <name evidence="7" type="ORF">FXN63_26245</name>
</gene>